<accession>A0A1J7IZB3</accession>
<dbReference type="EMBL" id="KV875134">
    <property type="protein sequence ID" value="OIW22220.1"/>
    <property type="molecule type" value="Genomic_DNA"/>
</dbReference>
<dbReference type="STRING" id="1408157.A0A1J7IZB3"/>
<reference evidence="2 3" key="1">
    <citation type="submission" date="2016-10" db="EMBL/GenBank/DDBJ databases">
        <title>Draft genome sequence of Coniochaeta ligniaria NRRL30616, a lignocellulolytic fungus for bioabatement of inhibitors in plant biomass hydrolysates.</title>
        <authorList>
            <consortium name="DOE Joint Genome Institute"/>
            <person name="Jimenez D.J."/>
            <person name="Hector R.E."/>
            <person name="Riley R."/>
            <person name="Sun H."/>
            <person name="Grigoriev I.V."/>
            <person name="Van Elsas J.D."/>
            <person name="Nichols N.N."/>
        </authorList>
    </citation>
    <scope>NUCLEOTIDE SEQUENCE [LARGE SCALE GENOMIC DNA]</scope>
    <source>
        <strain evidence="2 3">NRRL 30616</strain>
    </source>
</reference>
<dbReference type="InParanoid" id="A0A1J7IZB3"/>
<proteinExistence type="predicted"/>
<sequence length="192" mass="21159">MPGGKMVSMLDVFHKSGSPQKSTPTGWSSPEDTFTAEDLYTFLVGFGVIRYGVGGFSTRRCMRGSGDDRDKTSSNLDSIEMMRGGDDILSKHGEVVAWCCQAYPALSSIQHLQDKDEAVRYICGFDDYPGPPPLGGDSKQGINDTIHEEGQPKPRNNCFWPGGVIDPSPQRQDQEHNRNRCSETGNRITQLV</sequence>
<evidence type="ECO:0000313" key="2">
    <source>
        <dbReference type="EMBL" id="OIW22220.1"/>
    </source>
</evidence>
<feature type="region of interest" description="Disordered" evidence="1">
    <location>
        <begin position="145"/>
        <end position="186"/>
    </location>
</feature>
<dbReference type="Proteomes" id="UP000182658">
    <property type="component" value="Unassembled WGS sequence"/>
</dbReference>
<feature type="compositionally biased region" description="Basic and acidic residues" evidence="1">
    <location>
        <begin position="172"/>
        <end position="181"/>
    </location>
</feature>
<name>A0A1J7IZB3_9PEZI</name>
<evidence type="ECO:0000256" key="1">
    <source>
        <dbReference type="SAM" id="MobiDB-lite"/>
    </source>
</evidence>
<organism evidence="2 3">
    <name type="scientific">Coniochaeta ligniaria NRRL 30616</name>
    <dbReference type="NCBI Taxonomy" id="1408157"/>
    <lineage>
        <taxon>Eukaryota</taxon>
        <taxon>Fungi</taxon>
        <taxon>Dikarya</taxon>
        <taxon>Ascomycota</taxon>
        <taxon>Pezizomycotina</taxon>
        <taxon>Sordariomycetes</taxon>
        <taxon>Sordariomycetidae</taxon>
        <taxon>Coniochaetales</taxon>
        <taxon>Coniochaetaceae</taxon>
        <taxon>Coniochaeta</taxon>
    </lineage>
</organism>
<evidence type="ECO:0000313" key="3">
    <source>
        <dbReference type="Proteomes" id="UP000182658"/>
    </source>
</evidence>
<protein>
    <submittedName>
        <fullName evidence="2">Uncharacterized protein</fullName>
    </submittedName>
</protein>
<gene>
    <name evidence="2" type="ORF">CONLIGDRAFT_319139</name>
</gene>
<dbReference type="AlphaFoldDB" id="A0A1J7IZB3"/>
<keyword evidence="3" id="KW-1185">Reference proteome</keyword>